<dbReference type="Proteomes" id="UP001501207">
    <property type="component" value="Unassembled WGS sequence"/>
</dbReference>
<feature type="region of interest" description="Disordered" evidence="6">
    <location>
        <begin position="67"/>
        <end position="86"/>
    </location>
</feature>
<sequence length="236" mass="25946">MIKHWRTAANGLIAVALALTSCSSVRKMVSSGNPHPAGREGNEASAQTASDKDNESLTFLDDIDLQRDGKSSRHRGGAYHSPALPPEMNSGLATSLAVRTKYSQLLGVSATDIDNISLYNFIDDWWGTPYRYGGETRRGIDCSAFVQSLYAAVFGLASIPRTASEQYQDSKKIKKASHLQEGDLVFFRIRSRRISHVGVYLKNNKFVHASLSAGVTISDLSDPYWHRYYVAGGEPE</sequence>
<dbReference type="InterPro" id="IPR038765">
    <property type="entry name" value="Papain-like_cys_pep_sf"/>
</dbReference>
<reference evidence="9" key="1">
    <citation type="journal article" date="2019" name="Int. J. Syst. Evol. Microbiol.">
        <title>The Global Catalogue of Microorganisms (GCM) 10K type strain sequencing project: providing services to taxonomists for standard genome sequencing and annotation.</title>
        <authorList>
            <consortium name="The Broad Institute Genomics Platform"/>
            <consortium name="The Broad Institute Genome Sequencing Center for Infectious Disease"/>
            <person name="Wu L."/>
            <person name="Ma J."/>
        </authorList>
    </citation>
    <scope>NUCLEOTIDE SEQUENCE [LARGE SCALE GENOMIC DNA]</scope>
    <source>
        <strain evidence="9">JCM 17664</strain>
    </source>
</reference>
<evidence type="ECO:0000256" key="1">
    <source>
        <dbReference type="ARBA" id="ARBA00007074"/>
    </source>
</evidence>
<accession>A0ABP8G6V0</accession>
<dbReference type="PANTHER" id="PTHR47360:SF1">
    <property type="entry name" value="ENDOPEPTIDASE NLPC-RELATED"/>
    <property type="match status" value="1"/>
</dbReference>
<name>A0ABP8G6V0_9BACT</name>
<evidence type="ECO:0000256" key="4">
    <source>
        <dbReference type="ARBA" id="ARBA00022801"/>
    </source>
</evidence>
<dbReference type="PROSITE" id="PS51935">
    <property type="entry name" value="NLPC_P60"/>
    <property type="match status" value="1"/>
</dbReference>
<keyword evidence="4" id="KW-0378">Hydrolase</keyword>
<evidence type="ECO:0000256" key="3">
    <source>
        <dbReference type="ARBA" id="ARBA00022729"/>
    </source>
</evidence>
<dbReference type="Pfam" id="PF00877">
    <property type="entry name" value="NLPC_P60"/>
    <property type="match status" value="1"/>
</dbReference>
<dbReference type="InterPro" id="IPR052062">
    <property type="entry name" value="Murein_DD/LD_carboxypeptidase"/>
</dbReference>
<dbReference type="Gene3D" id="3.90.1720.10">
    <property type="entry name" value="endopeptidase domain like (from Nostoc punctiforme)"/>
    <property type="match status" value="1"/>
</dbReference>
<feature type="region of interest" description="Disordered" evidence="6">
    <location>
        <begin position="28"/>
        <end position="53"/>
    </location>
</feature>
<dbReference type="InterPro" id="IPR000064">
    <property type="entry name" value="NLP_P60_dom"/>
</dbReference>
<keyword evidence="5" id="KW-0788">Thiol protease</keyword>
<proteinExistence type="inferred from homology"/>
<evidence type="ECO:0000313" key="8">
    <source>
        <dbReference type="EMBL" id="GAA4318182.1"/>
    </source>
</evidence>
<dbReference type="PROSITE" id="PS51257">
    <property type="entry name" value="PROKAR_LIPOPROTEIN"/>
    <property type="match status" value="1"/>
</dbReference>
<evidence type="ECO:0000313" key="9">
    <source>
        <dbReference type="Proteomes" id="UP001501207"/>
    </source>
</evidence>
<evidence type="ECO:0000256" key="2">
    <source>
        <dbReference type="ARBA" id="ARBA00022670"/>
    </source>
</evidence>
<evidence type="ECO:0000256" key="6">
    <source>
        <dbReference type="SAM" id="MobiDB-lite"/>
    </source>
</evidence>
<protein>
    <submittedName>
        <fullName evidence="8">NlpC/P60 family protein</fullName>
    </submittedName>
</protein>
<feature type="domain" description="NlpC/P60" evidence="7">
    <location>
        <begin position="106"/>
        <end position="236"/>
    </location>
</feature>
<keyword evidence="3" id="KW-0732">Signal</keyword>
<evidence type="ECO:0000256" key="5">
    <source>
        <dbReference type="ARBA" id="ARBA00022807"/>
    </source>
</evidence>
<organism evidence="8 9">
    <name type="scientific">Compostibacter hankyongensis</name>
    <dbReference type="NCBI Taxonomy" id="1007089"/>
    <lineage>
        <taxon>Bacteria</taxon>
        <taxon>Pseudomonadati</taxon>
        <taxon>Bacteroidota</taxon>
        <taxon>Chitinophagia</taxon>
        <taxon>Chitinophagales</taxon>
        <taxon>Chitinophagaceae</taxon>
        <taxon>Compostibacter</taxon>
    </lineage>
</organism>
<keyword evidence="2" id="KW-0645">Protease</keyword>
<comment type="caution">
    <text evidence="8">The sequence shown here is derived from an EMBL/GenBank/DDBJ whole genome shotgun (WGS) entry which is preliminary data.</text>
</comment>
<dbReference type="PANTHER" id="PTHR47360">
    <property type="entry name" value="MUREIN DD-ENDOPEPTIDASE MEPS/MUREIN LD-CARBOXYPEPTIDASE"/>
    <property type="match status" value="1"/>
</dbReference>
<comment type="similarity">
    <text evidence="1">Belongs to the peptidase C40 family.</text>
</comment>
<dbReference type="SUPFAM" id="SSF54001">
    <property type="entry name" value="Cysteine proteinases"/>
    <property type="match status" value="1"/>
</dbReference>
<dbReference type="EMBL" id="BAABFN010000021">
    <property type="protein sequence ID" value="GAA4318182.1"/>
    <property type="molecule type" value="Genomic_DNA"/>
</dbReference>
<gene>
    <name evidence="8" type="ORF">GCM10023143_30730</name>
</gene>
<dbReference type="RefSeq" id="WP_344980964.1">
    <property type="nucleotide sequence ID" value="NZ_BAABFN010000021.1"/>
</dbReference>
<keyword evidence="9" id="KW-1185">Reference proteome</keyword>
<evidence type="ECO:0000259" key="7">
    <source>
        <dbReference type="PROSITE" id="PS51935"/>
    </source>
</evidence>